<dbReference type="Proteomes" id="UP000032142">
    <property type="component" value="Unassembled WGS sequence"/>
</dbReference>
<gene>
    <name evidence="1" type="ORF">F383_34616</name>
</gene>
<name>A0A0B0N2H4_GOSAR</name>
<organism evidence="1 2">
    <name type="scientific">Gossypium arboreum</name>
    <name type="common">Tree cotton</name>
    <name type="synonym">Gossypium nanking</name>
    <dbReference type="NCBI Taxonomy" id="29729"/>
    <lineage>
        <taxon>Eukaryota</taxon>
        <taxon>Viridiplantae</taxon>
        <taxon>Streptophyta</taxon>
        <taxon>Embryophyta</taxon>
        <taxon>Tracheophyta</taxon>
        <taxon>Spermatophyta</taxon>
        <taxon>Magnoliopsida</taxon>
        <taxon>eudicotyledons</taxon>
        <taxon>Gunneridae</taxon>
        <taxon>Pentapetalae</taxon>
        <taxon>rosids</taxon>
        <taxon>malvids</taxon>
        <taxon>Malvales</taxon>
        <taxon>Malvaceae</taxon>
        <taxon>Malvoideae</taxon>
        <taxon>Gossypium</taxon>
    </lineage>
</organism>
<reference evidence="2" key="1">
    <citation type="submission" date="2014-09" db="EMBL/GenBank/DDBJ databases">
        <authorList>
            <person name="Mudge J."/>
            <person name="Ramaraj T."/>
            <person name="Lindquist I.E."/>
            <person name="Bharti A.K."/>
            <person name="Sundararajan A."/>
            <person name="Cameron C.T."/>
            <person name="Woodward J.E."/>
            <person name="May G.D."/>
            <person name="Brubaker C."/>
            <person name="Broadhvest J."/>
            <person name="Wilkins T.A."/>
        </authorList>
    </citation>
    <scope>NUCLEOTIDE SEQUENCE</scope>
    <source>
        <strain evidence="2">cv. AKA8401</strain>
    </source>
</reference>
<evidence type="ECO:0000313" key="1">
    <source>
        <dbReference type="EMBL" id="KHG07215.1"/>
    </source>
</evidence>
<sequence>MHKKKTWENTFGKLLLIKAIPKEKSI</sequence>
<keyword evidence="2" id="KW-1185">Reference proteome</keyword>
<dbReference type="EMBL" id="JRRC01469828">
    <property type="protein sequence ID" value="KHG07215.1"/>
    <property type="molecule type" value="Genomic_DNA"/>
</dbReference>
<dbReference type="AlphaFoldDB" id="A0A0B0N2H4"/>
<comment type="caution">
    <text evidence="1">The sequence shown here is derived from an EMBL/GenBank/DDBJ whole genome shotgun (WGS) entry which is preliminary data.</text>
</comment>
<protein>
    <submittedName>
        <fullName evidence="1">Uncharacterized protein</fullName>
    </submittedName>
</protein>
<proteinExistence type="predicted"/>
<evidence type="ECO:0000313" key="2">
    <source>
        <dbReference type="Proteomes" id="UP000032142"/>
    </source>
</evidence>
<accession>A0A0B0N2H4</accession>